<sequence>MVRLAYVNRLLETRATDETYASIDDPRNGLLLSKTLHLQSEKGTNVYIRTPIPGIIQSSDLHLNCPPQQDILTVHYIHGDVYDPALTMHIPPNACIVTPGDTDTAPSHVLLDAVYGAHLFNKFGDDNVAMEMFPNREEQFYGRVKRAGSKGEDEWEKEMKEKEMIDQKTRDQADQVERRPNMKEANKGVDCYNYDSDLDLEIWTPPQTFKEASPMDKLLMIRSQYVTFVHRPSVEIEDEQGQSPLQKEQFEGKAKDIDSWRHDVIPSSP</sequence>
<feature type="compositionally biased region" description="Basic and acidic residues" evidence="1">
    <location>
        <begin position="248"/>
        <end position="269"/>
    </location>
</feature>
<keyword evidence="3" id="KW-1185">Reference proteome</keyword>
<organism evidence="2 3">
    <name type="scientific">Paramarasmius palmivorus</name>
    <dbReference type="NCBI Taxonomy" id="297713"/>
    <lineage>
        <taxon>Eukaryota</taxon>
        <taxon>Fungi</taxon>
        <taxon>Dikarya</taxon>
        <taxon>Basidiomycota</taxon>
        <taxon>Agaricomycotina</taxon>
        <taxon>Agaricomycetes</taxon>
        <taxon>Agaricomycetidae</taxon>
        <taxon>Agaricales</taxon>
        <taxon>Marasmiineae</taxon>
        <taxon>Marasmiaceae</taxon>
        <taxon>Paramarasmius</taxon>
    </lineage>
</organism>
<dbReference type="AlphaFoldDB" id="A0AAW0D7F7"/>
<name>A0AAW0D7F7_9AGAR</name>
<accession>A0AAW0D7F7</accession>
<proteinExistence type="predicted"/>
<comment type="caution">
    <text evidence="2">The sequence shown here is derived from an EMBL/GenBank/DDBJ whole genome shotgun (WGS) entry which is preliminary data.</text>
</comment>
<dbReference type="Proteomes" id="UP001383192">
    <property type="component" value="Unassembled WGS sequence"/>
</dbReference>
<dbReference type="EMBL" id="JAYKXP010000020">
    <property type="protein sequence ID" value="KAK7047468.1"/>
    <property type="molecule type" value="Genomic_DNA"/>
</dbReference>
<evidence type="ECO:0008006" key="4">
    <source>
        <dbReference type="Google" id="ProtNLM"/>
    </source>
</evidence>
<gene>
    <name evidence="2" type="ORF">VNI00_006699</name>
</gene>
<feature type="region of interest" description="Disordered" evidence="1">
    <location>
        <begin position="152"/>
        <end position="177"/>
    </location>
</feature>
<evidence type="ECO:0000256" key="1">
    <source>
        <dbReference type="SAM" id="MobiDB-lite"/>
    </source>
</evidence>
<feature type="region of interest" description="Disordered" evidence="1">
    <location>
        <begin position="234"/>
        <end position="269"/>
    </location>
</feature>
<protein>
    <recommendedName>
        <fullName evidence="4">HNH nuclease domain-containing protein</fullName>
    </recommendedName>
</protein>
<evidence type="ECO:0000313" key="3">
    <source>
        <dbReference type="Proteomes" id="UP001383192"/>
    </source>
</evidence>
<evidence type="ECO:0000313" key="2">
    <source>
        <dbReference type="EMBL" id="KAK7047468.1"/>
    </source>
</evidence>
<reference evidence="2 3" key="1">
    <citation type="submission" date="2024-01" db="EMBL/GenBank/DDBJ databases">
        <title>A draft genome for a cacao thread blight-causing isolate of Paramarasmius palmivorus.</title>
        <authorList>
            <person name="Baruah I.K."/>
            <person name="Bukari Y."/>
            <person name="Amoako-Attah I."/>
            <person name="Meinhardt L.W."/>
            <person name="Bailey B.A."/>
            <person name="Cohen S.P."/>
        </authorList>
    </citation>
    <scope>NUCLEOTIDE SEQUENCE [LARGE SCALE GENOMIC DNA]</scope>
    <source>
        <strain evidence="2 3">GH-12</strain>
    </source>
</reference>